<keyword evidence="4" id="KW-0479">Metal-binding</keyword>
<sequence length="385" mass="41789">MSKVSITRSHSYDPQDVSRALKNGFELLGGIEQYIKPGQKVLLKVNVLAATSPEQNVTTHPEVIGQMIDILKEHGCEVWVGDSSGGNNQTGNPTGRALKVTGIAEVVESRGAKLLNFDSTGFEIKKGGKVFKELYIAKPIFEADVVISMAKFKTHGLTLLTGGVKNMFGVVPGRAKANYHKEAQTIEKFCTGLLELYKEVKPHLTVVDGIEGMEGNGPSAGTTKKAGVIVISPDAISADRVLGEILPCKFEDVLTTYYGHKMGLGQGDINKIEVLGEQISDLNITPFKLPNTKLVSSLPGFLTSWAVNMMKVVPEIEPECVGCSFCINSCPVDAMALSENNKAIIDYSKCISCYCCHELCPKKTIELRHANRMGKVVAKLMNKRL</sequence>
<organism evidence="8 9">
    <name type="scientific">Alkalicella caledoniensis</name>
    <dbReference type="NCBI Taxonomy" id="2731377"/>
    <lineage>
        <taxon>Bacteria</taxon>
        <taxon>Bacillati</taxon>
        <taxon>Bacillota</taxon>
        <taxon>Clostridia</taxon>
        <taxon>Eubacteriales</taxon>
        <taxon>Proteinivoracaceae</taxon>
        <taxon>Alkalicella</taxon>
    </lineage>
</organism>
<dbReference type="Pfam" id="PF04015">
    <property type="entry name" value="DUF362"/>
    <property type="match status" value="1"/>
</dbReference>
<dbReference type="Pfam" id="PF12838">
    <property type="entry name" value="Fer4_7"/>
    <property type="match status" value="1"/>
</dbReference>
<evidence type="ECO:0000256" key="4">
    <source>
        <dbReference type="ARBA" id="ARBA00022723"/>
    </source>
</evidence>
<name>A0A7G9W7A5_ALKCA</name>
<keyword evidence="5" id="KW-0408">Iron</keyword>
<evidence type="ECO:0000256" key="1">
    <source>
        <dbReference type="ARBA" id="ARBA00003532"/>
    </source>
</evidence>
<dbReference type="Gene3D" id="3.30.70.20">
    <property type="match status" value="1"/>
</dbReference>
<evidence type="ECO:0000313" key="8">
    <source>
        <dbReference type="EMBL" id="QNO14567.1"/>
    </source>
</evidence>
<keyword evidence="3" id="KW-0004">4Fe-4S</keyword>
<dbReference type="AlphaFoldDB" id="A0A7G9W7A5"/>
<dbReference type="InterPro" id="IPR017900">
    <property type="entry name" value="4Fe4S_Fe_S_CS"/>
</dbReference>
<evidence type="ECO:0000259" key="7">
    <source>
        <dbReference type="PROSITE" id="PS51379"/>
    </source>
</evidence>
<dbReference type="PANTHER" id="PTHR24960:SF76">
    <property type="entry name" value="4FE-4S FERREDOXIN-TYPE DOMAIN-CONTAINING PROTEIN"/>
    <property type="match status" value="1"/>
</dbReference>
<dbReference type="GO" id="GO:0051539">
    <property type="term" value="F:4 iron, 4 sulfur cluster binding"/>
    <property type="evidence" value="ECO:0007669"/>
    <property type="project" value="UniProtKB-KW"/>
</dbReference>
<dbReference type="InterPro" id="IPR007160">
    <property type="entry name" value="DUF362"/>
</dbReference>
<evidence type="ECO:0000256" key="2">
    <source>
        <dbReference type="ARBA" id="ARBA00013529"/>
    </source>
</evidence>
<evidence type="ECO:0000256" key="5">
    <source>
        <dbReference type="ARBA" id="ARBA00023004"/>
    </source>
</evidence>
<reference evidence="8 9" key="1">
    <citation type="submission" date="2020-07" db="EMBL/GenBank/DDBJ databases">
        <title>Alkalicella. sp. LB2 genome.</title>
        <authorList>
            <person name="Postec A."/>
            <person name="Quemeneur M."/>
        </authorList>
    </citation>
    <scope>NUCLEOTIDE SEQUENCE [LARGE SCALE GENOMIC DNA]</scope>
    <source>
        <strain evidence="8 9">LB2</strain>
    </source>
</reference>
<keyword evidence="9" id="KW-1185">Reference proteome</keyword>
<dbReference type="KEGG" id="acae:HYG86_07115"/>
<dbReference type="PROSITE" id="PS51379">
    <property type="entry name" value="4FE4S_FER_2"/>
    <property type="match status" value="2"/>
</dbReference>
<dbReference type="Proteomes" id="UP000516160">
    <property type="component" value="Chromosome"/>
</dbReference>
<feature type="domain" description="4Fe-4S ferredoxin-type" evidence="7">
    <location>
        <begin position="341"/>
        <end position="370"/>
    </location>
</feature>
<dbReference type="SUPFAM" id="SSF54862">
    <property type="entry name" value="4Fe-4S ferredoxins"/>
    <property type="match status" value="1"/>
</dbReference>
<evidence type="ECO:0000313" key="9">
    <source>
        <dbReference type="Proteomes" id="UP000516160"/>
    </source>
</evidence>
<dbReference type="EMBL" id="CP058559">
    <property type="protein sequence ID" value="QNO14567.1"/>
    <property type="molecule type" value="Genomic_DNA"/>
</dbReference>
<dbReference type="InterPro" id="IPR017896">
    <property type="entry name" value="4Fe4S_Fe-S-bd"/>
</dbReference>
<proteinExistence type="predicted"/>
<dbReference type="RefSeq" id="WP_213168366.1">
    <property type="nucleotide sequence ID" value="NZ_CP058559.1"/>
</dbReference>
<feature type="domain" description="4Fe-4S ferredoxin-type" evidence="7">
    <location>
        <begin position="312"/>
        <end position="340"/>
    </location>
</feature>
<dbReference type="InterPro" id="IPR050157">
    <property type="entry name" value="PSI_iron-sulfur_center"/>
</dbReference>
<comment type="function">
    <text evidence="1">Ferredoxins are iron-sulfur proteins that transfer electrons in a wide variety of metabolic reactions.</text>
</comment>
<gene>
    <name evidence="8" type="ORF">HYG86_07115</name>
</gene>
<evidence type="ECO:0000256" key="6">
    <source>
        <dbReference type="ARBA" id="ARBA00023014"/>
    </source>
</evidence>
<dbReference type="PANTHER" id="PTHR24960">
    <property type="entry name" value="PHOTOSYSTEM I IRON-SULFUR CENTER-RELATED"/>
    <property type="match status" value="1"/>
</dbReference>
<accession>A0A7G9W7A5</accession>
<dbReference type="PROSITE" id="PS00198">
    <property type="entry name" value="4FE4S_FER_1"/>
    <property type="match status" value="1"/>
</dbReference>
<keyword evidence="6" id="KW-0411">Iron-sulfur</keyword>
<protein>
    <recommendedName>
        <fullName evidence="2">Ferredoxin</fullName>
    </recommendedName>
</protein>
<evidence type="ECO:0000256" key="3">
    <source>
        <dbReference type="ARBA" id="ARBA00022485"/>
    </source>
</evidence>
<dbReference type="GO" id="GO:0046872">
    <property type="term" value="F:metal ion binding"/>
    <property type="evidence" value="ECO:0007669"/>
    <property type="project" value="UniProtKB-KW"/>
</dbReference>